<dbReference type="EMBL" id="JARBHB010000016">
    <property type="protein sequence ID" value="KAJ8866852.1"/>
    <property type="molecule type" value="Genomic_DNA"/>
</dbReference>
<feature type="compositionally biased region" description="Basic and acidic residues" evidence="1">
    <location>
        <begin position="623"/>
        <end position="638"/>
    </location>
</feature>
<dbReference type="Gene3D" id="3.30.420.10">
    <property type="entry name" value="Ribonuclease H-like superfamily/Ribonuclease H"/>
    <property type="match status" value="1"/>
</dbReference>
<evidence type="ECO:0000313" key="4">
    <source>
        <dbReference type="Proteomes" id="UP001159363"/>
    </source>
</evidence>
<gene>
    <name evidence="3" type="ORF">PR048_032713</name>
</gene>
<dbReference type="InterPro" id="IPR036397">
    <property type="entry name" value="RNaseH_sf"/>
</dbReference>
<feature type="region of interest" description="Disordered" evidence="1">
    <location>
        <begin position="623"/>
        <end position="644"/>
    </location>
</feature>
<keyword evidence="4" id="KW-1185">Reference proteome</keyword>
<feature type="domain" description="DUF4817" evidence="2">
    <location>
        <begin position="7"/>
        <end position="54"/>
    </location>
</feature>
<feature type="region of interest" description="Disordered" evidence="1">
    <location>
        <begin position="846"/>
        <end position="867"/>
    </location>
</feature>
<name>A0ABQ9G446_9NEOP</name>
<protein>
    <recommendedName>
        <fullName evidence="2">DUF4817 domain-containing protein</fullName>
    </recommendedName>
</protein>
<proteinExistence type="predicted"/>
<dbReference type="InterPro" id="IPR032135">
    <property type="entry name" value="DUF4817"/>
</dbReference>
<dbReference type="Pfam" id="PF16087">
    <property type="entry name" value="DUF4817"/>
    <property type="match status" value="1"/>
</dbReference>
<dbReference type="PANTHER" id="PTHR47326">
    <property type="entry name" value="TRANSPOSABLE ELEMENT TC3 TRANSPOSASE-LIKE PROTEIN"/>
    <property type="match status" value="1"/>
</dbReference>
<sequence>MAAPLEKAHCVLWHEENKSQITMQRNYQRQYWTANPANPSILHWVKNFRETGSVLDLPRSGRPGSNSLRLCKHMTIVGVLTFPVPCLTPLRKTVTFHVSGRVNRHNVRIWGSGKPHQIREHIHDSRKDMLEKFVCPQVEELQPNVIFQQDGAPPHWSRNVRRVLDETFPNRWVARDGPVAWPPRSPDVTPLDFSCGVTLFERRLTTFADIRCVQRTLYVFKRRGATSRASDWSASRRRGLEPQSLAAASKLSAFIRVTRAVRRSPSEAGGQSCRCVAGRSKSAGQLVTLRSQVAYMRDNWRQVLLDQAKCAVGEGSGSCTSVAVEKGRTTSRVTQHRYLSAQALFDGPPEHAIPPEQNSGQLVAVIGTRIAPNPGKQESPLPARESGHVALCDADTRAMLSGGKASQEACCADRRNPPYFNSLRVLLKAGQTQYTQMALNKRRGEGVTLCASHTFRMLTWLGRVVAHFSAVSAAASDVTANFRLSDLRSTQKTVAPFEFRAGLEIDMKFVSHHRNWRFEISIRDQQPSSTNIDQSEFQKHEISLVQHFYIGTKIKLDPGSELGSFDLGSGKMLVQPGMRHSVKDTSKCMAYIVYSGMWMLTRVGSARRIFIEFYYYEPEFEPEYRPPRKESKTTRIDVDDVDPQRGSPYPPFFPYYNPPPPPPSTGRSGNLLLSGIDLGESRPTSLSVCSPPPPPKPNPDCLRIVARGVGRVREIQVIKRVKVIGKRGEGAWREIRSNRGSGGMQKGRRRKCVKWKGKMKELYISLRSSICVLQLAPTQLPHAVIGDPPRLPLFVERCARGLLSLLSGKPMNNGPRPVGLSRCSAPYLRHGPSSLLEVSPGLATTQECSGETGWRLGPPRRTKRVGEDPRWRPKTLYILPRHSSRQSVTEAAWPRLQESWKCRRMDYRSTSSAVGMFANVRYRWRYSQRLAVWLGNSPSNSLKDIHESKEREEIPYAIVFDALDDFESTNEAEETRILSDLKTTIGVKTRDTNRLAHFIALSVTDDKRLAFPFILLCQRSSLSAASGPVSHRSVVPRDLSTPLPPLTPPGLLSKPWKIEFRIAGPGIEPGCSRMRIHMGLRRRLLFTSPLMMLLRHRRAAICITVREPPRREPIGPETVASFSSRAVQSVRGSFTLFE</sequence>
<evidence type="ECO:0000256" key="1">
    <source>
        <dbReference type="SAM" id="MobiDB-lite"/>
    </source>
</evidence>
<accession>A0ABQ9G446</accession>
<dbReference type="PANTHER" id="PTHR47326:SF1">
    <property type="entry name" value="HTH PSQ-TYPE DOMAIN-CONTAINING PROTEIN"/>
    <property type="match status" value="1"/>
</dbReference>
<reference evidence="3 4" key="1">
    <citation type="submission" date="2023-02" db="EMBL/GenBank/DDBJ databases">
        <title>LHISI_Scaffold_Assembly.</title>
        <authorList>
            <person name="Stuart O.P."/>
            <person name="Cleave R."/>
            <person name="Magrath M.J.L."/>
            <person name="Mikheyev A.S."/>
        </authorList>
    </citation>
    <scope>NUCLEOTIDE SEQUENCE [LARGE SCALE GENOMIC DNA]</scope>
    <source>
        <strain evidence="3">Daus_M_001</strain>
        <tissue evidence="3">Leg muscle</tissue>
    </source>
</reference>
<comment type="caution">
    <text evidence="3">The sequence shown here is derived from an EMBL/GenBank/DDBJ whole genome shotgun (WGS) entry which is preliminary data.</text>
</comment>
<dbReference type="Proteomes" id="UP001159363">
    <property type="component" value="Chromosome 15"/>
</dbReference>
<organism evidence="3 4">
    <name type="scientific">Dryococelus australis</name>
    <dbReference type="NCBI Taxonomy" id="614101"/>
    <lineage>
        <taxon>Eukaryota</taxon>
        <taxon>Metazoa</taxon>
        <taxon>Ecdysozoa</taxon>
        <taxon>Arthropoda</taxon>
        <taxon>Hexapoda</taxon>
        <taxon>Insecta</taxon>
        <taxon>Pterygota</taxon>
        <taxon>Neoptera</taxon>
        <taxon>Polyneoptera</taxon>
        <taxon>Phasmatodea</taxon>
        <taxon>Verophasmatodea</taxon>
        <taxon>Anareolatae</taxon>
        <taxon>Phasmatidae</taxon>
        <taxon>Eurycanthinae</taxon>
        <taxon>Dryococelus</taxon>
    </lineage>
</organism>
<evidence type="ECO:0000313" key="3">
    <source>
        <dbReference type="EMBL" id="KAJ8866852.1"/>
    </source>
</evidence>
<evidence type="ECO:0000259" key="2">
    <source>
        <dbReference type="Pfam" id="PF16087"/>
    </source>
</evidence>